<keyword evidence="7" id="KW-1185">Reference proteome</keyword>
<comment type="subcellular location">
    <subcellularLocation>
        <location evidence="1">Membrane</location>
        <topology evidence="1">Multi-pass membrane protein</topology>
    </subcellularLocation>
</comment>
<accession>A0A1S8WLC8</accession>
<evidence type="ECO:0000313" key="7">
    <source>
        <dbReference type="Proteomes" id="UP000243686"/>
    </source>
</evidence>
<evidence type="ECO:0000256" key="2">
    <source>
        <dbReference type="ARBA" id="ARBA00022692"/>
    </source>
</evidence>
<feature type="non-terminal residue" evidence="6">
    <location>
        <position position="1"/>
    </location>
</feature>
<evidence type="ECO:0000256" key="4">
    <source>
        <dbReference type="ARBA" id="ARBA00023136"/>
    </source>
</evidence>
<dbReference type="GO" id="GO:0016020">
    <property type="term" value="C:membrane"/>
    <property type="evidence" value="ECO:0007669"/>
    <property type="project" value="UniProtKB-SubCell"/>
</dbReference>
<organism evidence="6 7">
    <name type="scientific">Opisthorchis viverrini</name>
    <name type="common">Southeast Asian liver fluke</name>
    <dbReference type="NCBI Taxonomy" id="6198"/>
    <lineage>
        <taxon>Eukaryota</taxon>
        <taxon>Metazoa</taxon>
        <taxon>Spiralia</taxon>
        <taxon>Lophotrochozoa</taxon>
        <taxon>Platyhelminthes</taxon>
        <taxon>Trematoda</taxon>
        <taxon>Digenea</taxon>
        <taxon>Opisthorchiida</taxon>
        <taxon>Opisthorchiata</taxon>
        <taxon>Opisthorchiidae</taxon>
        <taxon>Opisthorchis</taxon>
    </lineage>
</organism>
<evidence type="ECO:0000256" key="5">
    <source>
        <dbReference type="SAM" id="Phobius"/>
    </source>
</evidence>
<dbReference type="Proteomes" id="UP000243686">
    <property type="component" value="Unassembled WGS sequence"/>
</dbReference>
<keyword evidence="4 5" id="KW-0472">Membrane</keyword>
<evidence type="ECO:0000256" key="1">
    <source>
        <dbReference type="ARBA" id="ARBA00004141"/>
    </source>
</evidence>
<name>A0A1S8WLC8_OPIVI</name>
<reference evidence="6 7" key="1">
    <citation type="submission" date="2015-03" db="EMBL/GenBank/DDBJ databases">
        <title>Draft genome of the nematode, Opisthorchis viverrini.</title>
        <authorList>
            <person name="Mitreva M."/>
        </authorList>
    </citation>
    <scope>NUCLEOTIDE SEQUENCE [LARGE SCALE GENOMIC DNA]</scope>
    <source>
        <strain evidence="6">Khon Kaen</strain>
    </source>
</reference>
<feature type="transmembrane region" description="Helical" evidence="5">
    <location>
        <begin position="138"/>
        <end position="157"/>
    </location>
</feature>
<keyword evidence="3 5" id="KW-1133">Transmembrane helix</keyword>
<dbReference type="SUPFAM" id="SSF48652">
    <property type="entry name" value="Tetraspanin"/>
    <property type="match status" value="2"/>
</dbReference>
<sequence length="298" mass="32060">EVYGTYGDPLSVKLVDLIQKNLECCGPDGIWPVYLQQPPPASCFSPQGELYIDVSHSCVCALDEYLRKNITAIGICGLIFTVLNILALIFAICVCMALKSEVNNPEVICDPDLQIARELPGMASLTCGYKCLQCMLTALNLLVILCGIGLIIAGSIAEYNVVTYLSNDVSNLHAFVICIIVFGVLLTIIGIFGFFGACGKNICCLTVVASSMGHSAFQLQCCGPYGHWPIYLGLAAPYSCFDKNGYLYGQGCVDALNNYIKTNIVVIAICALVFTVLNLLALIFAVCVCMALKRGDDV</sequence>
<protein>
    <submittedName>
        <fullName evidence="6">Tetraspanin family protein</fullName>
    </submittedName>
</protein>
<dbReference type="InterPro" id="IPR008952">
    <property type="entry name" value="Tetraspanin_EC2_sf"/>
</dbReference>
<feature type="transmembrane region" description="Helical" evidence="5">
    <location>
        <begin position="172"/>
        <end position="195"/>
    </location>
</feature>
<evidence type="ECO:0000256" key="3">
    <source>
        <dbReference type="ARBA" id="ARBA00022989"/>
    </source>
</evidence>
<dbReference type="InterPro" id="IPR018499">
    <property type="entry name" value="Tetraspanin/Peripherin"/>
</dbReference>
<feature type="transmembrane region" description="Helical" evidence="5">
    <location>
        <begin position="264"/>
        <end position="292"/>
    </location>
</feature>
<gene>
    <name evidence="6" type="ORF">X801_08965</name>
</gene>
<dbReference type="AlphaFoldDB" id="A0A1S8WLC8"/>
<evidence type="ECO:0000313" key="6">
    <source>
        <dbReference type="EMBL" id="OON15235.1"/>
    </source>
</evidence>
<proteinExistence type="predicted"/>
<dbReference type="EMBL" id="KV906159">
    <property type="protein sequence ID" value="OON15235.1"/>
    <property type="molecule type" value="Genomic_DNA"/>
</dbReference>
<dbReference type="Pfam" id="PF00335">
    <property type="entry name" value="Tetraspanin"/>
    <property type="match status" value="3"/>
</dbReference>
<keyword evidence="2 5" id="KW-0812">Transmembrane</keyword>
<feature type="transmembrane region" description="Helical" evidence="5">
    <location>
        <begin position="72"/>
        <end position="98"/>
    </location>
</feature>
<dbReference type="Gene3D" id="1.10.1450.10">
    <property type="entry name" value="Tetraspanin"/>
    <property type="match status" value="1"/>
</dbReference>